<dbReference type="EMBL" id="KB468157">
    <property type="protein sequence ID" value="PCH44313.1"/>
    <property type="molecule type" value="Genomic_DNA"/>
</dbReference>
<feature type="compositionally biased region" description="Low complexity" evidence="4">
    <location>
        <begin position="590"/>
        <end position="603"/>
    </location>
</feature>
<dbReference type="InterPro" id="IPR036534">
    <property type="entry name" value="GAR_dom_sf"/>
</dbReference>
<protein>
    <recommendedName>
        <fullName evidence="5">GAR domain-containing protein</fullName>
    </recommendedName>
</protein>
<comment type="subcellular location">
    <subcellularLocation>
        <location evidence="1">Cytoplasm</location>
        <location evidence="1">Cytoskeleton</location>
    </subcellularLocation>
</comment>
<dbReference type="SUPFAM" id="SSF143575">
    <property type="entry name" value="GAS2 domain-like"/>
    <property type="match status" value="1"/>
</dbReference>
<gene>
    <name evidence="6" type="ORF">WOLCODRAFT_104909</name>
</gene>
<dbReference type="OMA" id="SKKVMCR"/>
<keyword evidence="3" id="KW-0206">Cytoskeleton</keyword>
<organism evidence="6 7">
    <name type="scientific">Wolfiporia cocos (strain MD-104)</name>
    <name type="common">Brown rot fungus</name>
    <dbReference type="NCBI Taxonomy" id="742152"/>
    <lineage>
        <taxon>Eukaryota</taxon>
        <taxon>Fungi</taxon>
        <taxon>Dikarya</taxon>
        <taxon>Basidiomycota</taxon>
        <taxon>Agaricomycotina</taxon>
        <taxon>Agaricomycetes</taxon>
        <taxon>Polyporales</taxon>
        <taxon>Phaeolaceae</taxon>
        <taxon>Wolfiporia</taxon>
    </lineage>
</organism>
<dbReference type="GO" id="GO:0008017">
    <property type="term" value="F:microtubule binding"/>
    <property type="evidence" value="ECO:0007669"/>
    <property type="project" value="InterPro"/>
</dbReference>
<evidence type="ECO:0000256" key="3">
    <source>
        <dbReference type="ARBA" id="ARBA00023212"/>
    </source>
</evidence>
<feature type="region of interest" description="Disordered" evidence="4">
    <location>
        <begin position="438"/>
        <end position="544"/>
    </location>
</feature>
<proteinExistence type="predicted"/>
<feature type="compositionally biased region" description="Polar residues" evidence="4">
    <location>
        <begin position="384"/>
        <end position="407"/>
    </location>
</feature>
<evidence type="ECO:0000313" key="7">
    <source>
        <dbReference type="Proteomes" id="UP000218811"/>
    </source>
</evidence>
<feature type="region of interest" description="Disordered" evidence="4">
    <location>
        <begin position="641"/>
        <end position="663"/>
    </location>
</feature>
<dbReference type="Pfam" id="PF02187">
    <property type="entry name" value="GAS2"/>
    <property type="match status" value="1"/>
</dbReference>
<reference evidence="6 7" key="1">
    <citation type="journal article" date="2012" name="Science">
        <title>The Paleozoic origin of enzymatic lignin decomposition reconstructed from 31 fungal genomes.</title>
        <authorList>
            <person name="Floudas D."/>
            <person name="Binder M."/>
            <person name="Riley R."/>
            <person name="Barry K."/>
            <person name="Blanchette R.A."/>
            <person name="Henrissat B."/>
            <person name="Martinez A.T."/>
            <person name="Otillar R."/>
            <person name="Spatafora J.W."/>
            <person name="Yadav J.S."/>
            <person name="Aerts A."/>
            <person name="Benoit I."/>
            <person name="Boyd A."/>
            <person name="Carlson A."/>
            <person name="Copeland A."/>
            <person name="Coutinho P.M."/>
            <person name="de Vries R.P."/>
            <person name="Ferreira P."/>
            <person name="Findley K."/>
            <person name="Foster B."/>
            <person name="Gaskell J."/>
            <person name="Glotzer D."/>
            <person name="Gorecki P."/>
            <person name="Heitman J."/>
            <person name="Hesse C."/>
            <person name="Hori C."/>
            <person name="Igarashi K."/>
            <person name="Jurgens J.A."/>
            <person name="Kallen N."/>
            <person name="Kersten P."/>
            <person name="Kohler A."/>
            <person name="Kuees U."/>
            <person name="Kumar T.K.A."/>
            <person name="Kuo A."/>
            <person name="LaButti K."/>
            <person name="Larrondo L.F."/>
            <person name="Lindquist E."/>
            <person name="Ling A."/>
            <person name="Lombard V."/>
            <person name="Lucas S."/>
            <person name="Lundell T."/>
            <person name="Martin R."/>
            <person name="McLaughlin D.J."/>
            <person name="Morgenstern I."/>
            <person name="Morin E."/>
            <person name="Murat C."/>
            <person name="Nagy L.G."/>
            <person name="Nolan M."/>
            <person name="Ohm R.A."/>
            <person name="Patyshakuliyeva A."/>
            <person name="Rokas A."/>
            <person name="Ruiz-Duenas F.J."/>
            <person name="Sabat G."/>
            <person name="Salamov A."/>
            <person name="Samejima M."/>
            <person name="Schmutz J."/>
            <person name="Slot J.C."/>
            <person name="St John F."/>
            <person name="Stenlid J."/>
            <person name="Sun H."/>
            <person name="Sun S."/>
            <person name="Syed K."/>
            <person name="Tsang A."/>
            <person name="Wiebenga A."/>
            <person name="Young D."/>
            <person name="Pisabarro A."/>
            <person name="Eastwood D.C."/>
            <person name="Martin F."/>
            <person name="Cullen D."/>
            <person name="Grigoriev I.V."/>
            <person name="Hibbett D.S."/>
        </authorList>
    </citation>
    <scope>NUCLEOTIDE SEQUENCE [LARGE SCALE GENOMIC DNA]</scope>
    <source>
        <strain evidence="6 7">MD-104</strain>
    </source>
</reference>
<dbReference type="STRING" id="742152.A0A2H3JWF7"/>
<dbReference type="AlphaFoldDB" id="A0A2H3JWF7"/>
<dbReference type="GO" id="GO:0030473">
    <property type="term" value="P:nuclear migration along microtubule"/>
    <property type="evidence" value="ECO:0007669"/>
    <property type="project" value="TreeGrafter"/>
</dbReference>
<dbReference type="InterPro" id="IPR013889">
    <property type="entry name" value="Karyogamy_KAR9"/>
</dbReference>
<feature type="domain" description="GAR" evidence="5">
    <location>
        <begin position="684"/>
        <end position="777"/>
    </location>
</feature>
<evidence type="ECO:0000313" key="6">
    <source>
        <dbReference type="EMBL" id="PCH44313.1"/>
    </source>
</evidence>
<feature type="compositionally biased region" description="Polar residues" evidence="4">
    <location>
        <begin position="279"/>
        <end position="303"/>
    </location>
</feature>
<dbReference type="OrthoDB" id="5559380at2759"/>
<dbReference type="GO" id="GO:0051293">
    <property type="term" value="P:establishment of spindle localization"/>
    <property type="evidence" value="ECO:0007669"/>
    <property type="project" value="TreeGrafter"/>
</dbReference>
<keyword evidence="2" id="KW-0963">Cytoplasm</keyword>
<dbReference type="PANTHER" id="PTHR37271:SF1">
    <property type="entry name" value="KARYOGAMY PROTEIN KAR9"/>
    <property type="match status" value="1"/>
</dbReference>
<feature type="compositionally biased region" description="Low complexity" evidence="4">
    <location>
        <begin position="450"/>
        <end position="480"/>
    </location>
</feature>
<dbReference type="PANTHER" id="PTHR37271">
    <property type="entry name" value="KARYOGAMY PROTEIN KAR9"/>
    <property type="match status" value="1"/>
</dbReference>
<keyword evidence="7" id="KW-1185">Reference proteome</keyword>
<evidence type="ECO:0000256" key="2">
    <source>
        <dbReference type="ARBA" id="ARBA00022490"/>
    </source>
</evidence>
<dbReference type="Proteomes" id="UP000218811">
    <property type="component" value="Unassembled WGS sequence"/>
</dbReference>
<dbReference type="GO" id="GO:0043332">
    <property type="term" value="C:mating projection tip"/>
    <property type="evidence" value="ECO:0007669"/>
    <property type="project" value="TreeGrafter"/>
</dbReference>
<accession>A0A2H3JWF7</accession>
<name>A0A2H3JWF7_WOLCO</name>
<evidence type="ECO:0000256" key="1">
    <source>
        <dbReference type="ARBA" id="ARBA00004245"/>
    </source>
</evidence>
<dbReference type="GO" id="GO:0005816">
    <property type="term" value="C:spindle pole body"/>
    <property type="evidence" value="ECO:0007669"/>
    <property type="project" value="TreeGrafter"/>
</dbReference>
<dbReference type="PROSITE" id="PS51460">
    <property type="entry name" value="GAR"/>
    <property type="match status" value="1"/>
</dbReference>
<sequence length="777" mass="84547">MFSKGRKSDENLQLLALSNRITELTYTISDIQTRIFEIQELRHKSQSSADASHASGVIDQSLALIDERLENVSAGIKSIGESLTPLLRRAEQTPTVGEAMSGEEELILREHEVMMAEWDALQKDISVLREELKEDKWLTVFRTVTDQADGMMSSLEKAVNRCQDFIWQVHRGGYEDSMSQSSSTSSLHAEHPLINHDVFNSLLESFEAKKKHYMPATTKVLSIIDKGVQDRVTKNGECLRRHAESTQRWRNLKDRIARTDAEMENVRRMFDSVDLSPSEAGSSTSAVTSLSKGSNGLLSTPLQHRSPGSIPLSLTRSIPPLRKIARKLKGPKSPLQEAPTPPSKDFRAPSTEPSRGLRPRSSMMHFSGSPSPVPMTPSHRHSHSVTPESSPSTRTISRPAWNSSTKVVSDDRAATVKASPQRPSLATMYSFSEGYEKSMPPLPPMYPANRSVSRSSMGSSRPWSPVTSSVSSSNPPNSFSMYRPPSRAVGKTSGLPYTRPPSRSQGQAAAGLPVSPRTRPKTPSHIPTPLPSHVRSISGSPGGTEWDLGDPSLILHRALSPTSPRSHTPGGSALPVRPPSRSMIPIPSVHVSSASRPSSAMSHYRPGSSMAFRGSTNGPMTPDGSMAKRAPRMSLISGRMPPSSFRGSASPHTPGSRPASRAGAIPMADLVGGGKPLHEYLPGNPRDPLDVEIANVANSIAHVLTIERVDPPLRGMPKEGEEIRAQYAFTGPLVRKVVNCKLTTLARHGAKGPTKKVMCRVGGGWQDLPMYLQSRQT</sequence>
<dbReference type="GO" id="GO:0005938">
    <property type="term" value="C:cell cortex"/>
    <property type="evidence" value="ECO:0007669"/>
    <property type="project" value="TreeGrafter"/>
</dbReference>
<feature type="region of interest" description="Disordered" evidence="4">
    <location>
        <begin position="274"/>
        <end position="422"/>
    </location>
</feature>
<evidence type="ECO:0000259" key="5">
    <source>
        <dbReference type="PROSITE" id="PS51460"/>
    </source>
</evidence>
<evidence type="ECO:0000256" key="4">
    <source>
        <dbReference type="SAM" id="MobiDB-lite"/>
    </source>
</evidence>
<feature type="region of interest" description="Disordered" evidence="4">
    <location>
        <begin position="590"/>
        <end position="627"/>
    </location>
</feature>
<dbReference type="InterPro" id="IPR003108">
    <property type="entry name" value="GAR_dom"/>
</dbReference>
<dbReference type="Pfam" id="PF08580">
    <property type="entry name" value="KAR9"/>
    <property type="match status" value="1"/>
</dbReference>